<evidence type="ECO:0000313" key="4">
    <source>
        <dbReference type="EMBL" id="MFD2098118.1"/>
    </source>
</evidence>
<reference evidence="5" key="1">
    <citation type="journal article" date="2019" name="Int. J. Syst. Evol. Microbiol.">
        <title>The Global Catalogue of Microorganisms (GCM) 10K type strain sequencing project: providing services to taxonomists for standard genome sequencing and annotation.</title>
        <authorList>
            <consortium name="The Broad Institute Genomics Platform"/>
            <consortium name="The Broad Institute Genome Sequencing Center for Infectious Disease"/>
            <person name="Wu L."/>
            <person name="Ma J."/>
        </authorList>
    </citation>
    <scope>NUCLEOTIDE SEQUENCE [LARGE SCALE GENOMIC DNA]</scope>
    <source>
        <strain evidence="5">CGMCC 1.10992</strain>
    </source>
</reference>
<evidence type="ECO:0000313" key="5">
    <source>
        <dbReference type="Proteomes" id="UP001597380"/>
    </source>
</evidence>
<dbReference type="PANTHER" id="PTHR21340:SF0">
    <property type="entry name" value="BIS(5'-NUCLEOSYL)-TETRAPHOSPHATASE [ASYMMETRICAL]"/>
    <property type="match status" value="1"/>
</dbReference>
<dbReference type="EC" id="3.6.1.67" evidence="4"/>
<accession>A0ABW4XSP1</accession>
<dbReference type="CDD" id="cd04664">
    <property type="entry name" value="NUDIX_DHNTPase_like"/>
    <property type="match status" value="1"/>
</dbReference>
<organism evidence="4 5">
    <name type="scientific">Corallincola platygyrae</name>
    <dbReference type="NCBI Taxonomy" id="1193278"/>
    <lineage>
        <taxon>Bacteria</taxon>
        <taxon>Pseudomonadati</taxon>
        <taxon>Pseudomonadota</taxon>
        <taxon>Gammaproteobacteria</taxon>
        <taxon>Alteromonadales</taxon>
        <taxon>Psychromonadaceae</taxon>
        <taxon>Corallincola</taxon>
    </lineage>
</organism>
<name>A0ABW4XSP1_9GAMM</name>
<gene>
    <name evidence="4" type="primary">nudB</name>
    <name evidence="4" type="ORF">ACFSJ3_19245</name>
</gene>
<dbReference type="Proteomes" id="UP001597380">
    <property type="component" value="Unassembled WGS sequence"/>
</dbReference>
<dbReference type="RefSeq" id="WP_345342471.1">
    <property type="nucleotide sequence ID" value="NZ_BAABLI010000034.1"/>
</dbReference>
<dbReference type="EMBL" id="JBHUHT010000031">
    <property type="protein sequence ID" value="MFD2098118.1"/>
    <property type="molecule type" value="Genomic_DNA"/>
</dbReference>
<keyword evidence="5" id="KW-1185">Reference proteome</keyword>
<evidence type="ECO:0000256" key="1">
    <source>
        <dbReference type="ARBA" id="ARBA00001946"/>
    </source>
</evidence>
<dbReference type="GO" id="GO:0019177">
    <property type="term" value="F:dihydroneopterin triphosphate pyrophosphohydrolase activity"/>
    <property type="evidence" value="ECO:0007669"/>
    <property type="project" value="UniProtKB-EC"/>
</dbReference>
<protein>
    <submittedName>
        <fullName evidence="4">Dihydroneopterin triphosphate diphosphatase</fullName>
        <ecNumber evidence="4">3.6.1.67</ecNumber>
    </submittedName>
</protein>
<comment type="caution">
    <text evidence="4">The sequence shown here is derived from an EMBL/GenBank/DDBJ whole genome shotgun (WGS) entry which is preliminary data.</text>
</comment>
<feature type="domain" description="Nudix hydrolase" evidence="3">
    <location>
        <begin position="3"/>
        <end position="143"/>
    </location>
</feature>
<dbReference type="Gene3D" id="3.90.79.10">
    <property type="entry name" value="Nucleoside Triphosphate Pyrophosphohydrolase"/>
    <property type="match status" value="1"/>
</dbReference>
<evidence type="ECO:0000259" key="3">
    <source>
        <dbReference type="PROSITE" id="PS51462"/>
    </source>
</evidence>
<dbReference type="PROSITE" id="PS00893">
    <property type="entry name" value="NUDIX_BOX"/>
    <property type="match status" value="1"/>
</dbReference>
<comment type="cofactor">
    <cofactor evidence="1">
        <name>Mg(2+)</name>
        <dbReference type="ChEBI" id="CHEBI:18420"/>
    </cofactor>
</comment>
<dbReference type="SUPFAM" id="SSF55811">
    <property type="entry name" value="Nudix"/>
    <property type="match status" value="1"/>
</dbReference>
<dbReference type="PROSITE" id="PS51462">
    <property type="entry name" value="NUDIX"/>
    <property type="match status" value="1"/>
</dbReference>
<dbReference type="Pfam" id="PF00293">
    <property type="entry name" value="NUDIX"/>
    <property type="match status" value="1"/>
</dbReference>
<sequence length="151" mass="17598">MYKRPESVLVVIYREDFRVLLMRRSFPDDFWQSVTGSLEHQEQPLAAAIREVHEETGVEPGLVGASIVDVNTQVRYPLYPEWKQRYAPDVNENLEHWFFLKVPQNTVIRLCEGEHQEYVWLTFAEALAQVSSESNRDAIVQLAEKLELHAN</sequence>
<dbReference type="NCBIfam" id="NF006961">
    <property type="entry name" value="PRK09438.1"/>
    <property type="match status" value="1"/>
</dbReference>
<dbReference type="InterPro" id="IPR020084">
    <property type="entry name" value="NUDIX_hydrolase_CS"/>
</dbReference>
<dbReference type="InterPro" id="IPR000086">
    <property type="entry name" value="NUDIX_hydrolase_dom"/>
</dbReference>
<dbReference type="InterPro" id="IPR051325">
    <property type="entry name" value="Nudix_hydrolase_domain"/>
</dbReference>
<evidence type="ECO:0000256" key="2">
    <source>
        <dbReference type="ARBA" id="ARBA00022801"/>
    </source>
</evidence>
<dbReference type="InterPro" id="IPR003564">
    <property type="entry name" value="DHNTPase"/>
</dbReference>
<dbReference type="PRINTS" id="PR01404">
    <property type="entry name" value="NPPPHYDRLASE"/>
</dbReference>
<keyword evidence="2 4" id="KW-0378">Hydrolase</keyword>
<proteinExistence type="predicted"/>
<dbReference type="InterPro" id="IPR015797">
    <property type="entry name" value="NUDIX_hydrolase-like_dom_sf"/>
</dbReference>
<dbReference type="PANTHER" id="PTHR21340">
    <property type="entry name" value="DIADENOSINE 5,5-P1,P4-TETRAPHOSPHATE PYROPHOSPHOHYDROLASE MUTT"/>
    <property type="match status" value="1"/>
</dbReference>